<protein>
    <recommendedName>
        <fullName evidence="14">Sensor protein</fullName>
        <ecNumber evidence="14">2.7.13.3</ecNumber>
    </recommendedName>
</protein>
<keyword evidence="13 14" id="KW-0472">Membrane</keyword>
<dbReference type="Pfam" id="PF02518">
    <property type="entry name" value="HATPase_c"/>
    <property type="match status" value="1"/>
</dbReference>
<proteinExistence type="predicted"/>
<dbReference type="InterPro" id="IPR011712">
    <property type="entry name" value="Sig_transdc_His_kin_sub3_dim/P"/>
</dbReference>
<dbReference type="Pfam" id="PF00672">
    <property type="entry name" value="HAMP"/>
    <property type="match status" value="1"/>
</dbReference>
<evidence type="ECO:0000256" key="10">
    <source>
        <dbReference type="ARBA" id="ARBA00022840"/>
    </source>
</evidence>
<dbReference type="InterPro" id="IPR029016">
    <property type="entry name" value="GAF-like_dom_sf"/>
</dbReference>
<reference evidence="17 19" key="1">
    <citation type="submission" date="2016-06" db="EMBL/GenBank/DDBJ databases">
        <authorList>
            <person name="Kjaerup R.B."/>
            <person name="Dalgaard T.S."/>
            <person name="Juul-Madsen H.R."/>
        </authorList>
    </citation>
    <scope>NUCLEOTIDE SEQUENCE [LARGE SCALE GENOMIC DNA]</scope>
    <source>
        <strain evidence="17">Orrdi1</strain>
    </source>
</reference>
<dbReference type="EC" id="2.7.13.3" evidence="14"/>
<keyword evidence="12 14" id="KW-0902">Two-component regulatory system</keyword>
<dbReference type="Pfam" id="PF07730">
    <property type="entry name" value="HisKA_3"/>
    <property type="match status" value="1"/>
</dbReference>
<accession>A0A1C3K2Q5</accession>
<evidence type="ECO:0000313" key="18">
    <source>
        <dbReference type="EMBL" id="SOE52008.1"/>
    </source>
</evidence>
<dbReference type="GO" id="GO:0005886">
    <property type="term" value="C:plasma membrane"/>
    <property type="evidence" value="ECO:0007669"/>
    <property type="project" value="UniProtKB-SubCell"/>
</dbReference>
<keyword evidence="6 14" id="KW-0808">Transferase</keyword>
<evidence type="ECO:0000256" key="14">
    <source>
        <dbReference type="PIRNR" id="PIRNR003167"/>
    </source>
</evidence>
<evidence type="ECO:0000256" key="15">
    <source>
        <dbReference type="SAM" id="Phobius"/>
    </source>
</evidence>
<dbReference type="SUPFAM" id="SSF55781">
    <property type="entry name" value="GAF domain-like"/>
    <property type="match status" value="1"/>
</dbReference>
<dbReference type="EMBL" id="LT907988">
    <property type="protein sequence ID" value="SOE52008.1"/>
    <property type="molecule type" value="Genomic_DNA"/>
</dbReference>
<evidence type="ECO:0000256" key="6">
    <source>
        <dbReference type="ARBA" id="ARBA00022679"/>
    </source>
</evidence>
<evidence type="ECO:0000313" key="17">
    <source>
        <dbReference type="EMBL" id="SBT25783.1"/>
    </source>
</evidence>
<evidence type="ECO:0000256" key="9">
    <source>
        <dbReference type="ARBA" id="ARBA00022777"/>
    </source>
</evidence>
<dbReference type="Pfam" id="PF13675">
    <property type="entry name" value="PilJ"/>
    <property type="match status" value="1"/>
</dbReference>
<dbReference type="SUPFAM" id="SSF158472">
    <property type="entry name" value="HAMP domain-like"/>
    <property type="match status" value="1"/>
</dbReference>
<dbReference type="SMART" id="SM00304">
    <property type="entry name" value="HAMP"/>
    <property type="match status" value="1"/>
</dbReference>
<dbReference type="InterPro" id="IPR003594">
    <property type="entry name" value="HATPase_dom"/>
</dbReference>
<evidence type="ECO:0000256" key="3">
    <source>
        <dbReference type="ARBA" id="ARBA00022475"/>
    </source>
</evidence>
<dbReference type="RefSeq" id="WP_067754356.1">
    <property type="nucleotide sequence ID" value="NZ_LT907988.1"/>
</dbReference>
<evidence type="ECO:0000256" key="8">
    <source>
        <dbReference type="ARBA" id="ARBA00022741"/>
    </source>
</evidence>
<dbReference type="GO" id="GO:0000155">
    <property type="term" value="F:phosphorelay sensor kinase activity"/>
    <property type="evidence" value="ECO:0007669"/>
    <property type="project" value="UniProtKB-UniRule"/>
</dbReference>
<comment type="subcellular location">
    <subcellularLocation>
        <location evidence="2">Cell inner membrane</location>
        <topology evidence="2">Multi-pass membrane protein</topology>
    </subcellularLocation>
</comment>
<feature type="transmembrane region" description="Helical" evidence="15">
    <location>
        <begin position="20"/>
        <end position="47"/>
    </location>
</feature>
<gene>
    <name evidence="17" type="ORF">ODI_01410</name>
    <name evidence="18" type="ORF">ODI_R3855</name>
</gene>
<evidence type="ECO:0000256" key="4">
    <source>
        <dbReference type="ARBA" id="ARBA00022519"/>
    </source>
</evidence>
<dbReference type="SUPFAM" id="SSF55874">
    <property type="entry name" value="ATPase domain of HSP90 chaperone/DNA topoisomerase II/histidine kinase"/>
    <property type="match status" value="1"/>
</dbReference>
<evidence type="ECO:0000256" key="1">
    <source>
        <dbReference type="ARBA" id="ARBA00000085"/>
    </source>
</evidence>
<dbReference type="InterPro" id="IPR036890">
    <property type="entry name" value="HATPase_C_sf"/>
</dbReference>
<dbReference type="PANTHER" id="PTHR24421">
    <property type="entry name" value="NITRATE/NITRITE SENSOR PROTEIN NARX-RELATED"/>
    <property type="match status" value="1"/>
</dbReference>
<name>A0A1C3K2Q5_9BURK</name>
<feature type="transmembrane region" description="Helical" evidence="15">
    <location>
        <begin position="175"/>
        <end position="197"/>
    </location>
</feature>
<dbReference type="PROSITE" id="PS50885">
    <property type="entry name" value="HAMP"/>
    <property type="match status" value="1"/>
</dbReference>
<comment type="catalytic activity">
    <reaction evidence="1 14">
        <text>ATP + protein L-histidine = ADP + protein N-phospho-L-histidine.</text>
        <dbReference type="EC" id="2.7.13.3"/>
    </reaction>
</comment>
<reference evidence="18 19" key="2">
    <citation type="submission" date="2017-08" db="EMBL/GenBank/DDBJ databases">
        <authorList>
            <person name="de Groot N.N."/>
        </authorList>
    </citation>
    <scope>NUCLEOTIDE SEQUENCE [LARGE SCALE GENOMIC DNA]</scope>
    <source>
        <strain evidence="18">Orrdi1</strain>
    </source>
</reference>
<evidence type="ECO:0000256" key="2">
    <source>
        <dbReference type="ARBA" id="ARBA00004429"/>
    </source>
</evidence>
<evidence type="ECO:0000256" key="11">
    <source>
        <dbReference type="ARBA" id="ARBA00022989"/>
    </source>
</evidence>
<dbReference type="CDD" id="cd06225">
    <property type="entry name" value="HAMP"/>
    <property type="match status" value="1"/>
</dbReference>
<dbReference type="Gene3D" id="6.10.340.10">
    <property type="match status" value="1"/>
</dbReference>
<evidence type="ECO:0000256" key="7">
    <source>
        <dbReference type="ARBA" id="ARBA00022692"/>
    </source>
</evidence>
<dbReference type="EMBL" id="FLRC01000022">
    <property type="protein sequence ID" value="SBT25783.1"/>
    <property type="molecule type" value="Genomic_DNA"/>
</dbReference>
<dbReference type="Gene3D" id="1.20.120.960">
    <property type="entry name" value="Histidine kinase NarX, sensor domain"/>
    <property type="match status" value="1"/>
</dbReference>
<sequence>MATPPADDGRLLASRPRRQLAAKIGAIGCVILLLALSSIGVTLWVTWQLEGGAAAVNEAGRMRMRTWQLAAALAASDHASVHALLSQYDASLQLLHDGDPARPLAVPRDDASREALAEVGRQWRGLRQEWGSGAAPVAERITRQAGDAVRTIDHLVFTIEQQLARWTTLLNTAQFVVMVLAITAALGVLYAAQLLIFSPLARLREGLGRVESGDLSARVAVLSDDEFGAVAKGFNRMSARLQDLYASLERRVREKTLHLEAERARLAVLYEGAALAARAGTLEALAQGFASHTRRALHADASVVRWADEHTRRYMMLASDGLPAQLTQDEYCLPAGDCFCGQPRERAQTRMFALNELRVGVSPAGLDAKQCQRAGYASVLSAPVKLQDRVVGEIDLFFLAPTVLGKEDRVLLDTLASHLAGAMEGLRADALRREAAVAEERGLLARELHDSIAQSLSFLKIQASLLREEVKRAPGGATTGVQGTLAELDAGIKESLSDVRELLLHFRTRTNNEDIAPALRTTLTKFEHQTGLQTELDILGEGMALPPDVQIQVLHVIQEALSNVRKHARASRVWVAVRQSPQWVITVRDDGCGMDATRGVDETHVGLRIMRERAAGIGASLDILAAPGHGTCVTLVLPASLPTSAGKSTEGT</sequence>
<dbReference type="Gene3D" id="3.30.565.10">
    <property type="entry name" value="Histidine kinase-like ATPase, C-terminal domain"/>
    <property type="match status" value="1"/>
</dbReference>
<dbReference type="AlphaFoldDB" id="A0A1C3K2Q5"/>
<dbReference type="PIRSF" id="PIRSF003167">
    <property type="entry name" value="STHK_NarX/NarQ"/>
    <property type="match status" value="1"/>
</dbReference>
<keyword evidence="10 14" id="KW-0067">ATP-binding</keyword>
<keyword evidence="19" id="KW-1185">Reference proteome</keyword>
<keyword evidence="11 15" id="KW-1133">Transmembrane helix</keyword>
<dbReference type="InterPro" id="IPR029095">
    <property type="entry name" value="NarX-like_N"/>
</dbReference>
<dbReference type="Pfam" id="PF01590">
    <property type="entry name" value="GAF"/>
    <property type="match status" value="1"/>
</dbReference>
<dbReference type="InterPro" id="IPR003018">
    <property type="entry name" value="GAF"/>
</dbReference>
<dbReference type="Proteomes" id="UP000078558">
    <property type="component" value="Chromosome I"/>
</dbReference>
<evidence type="ECO:0000256" key="12">
    <source>
        <dbReference type="ARBA" id="ARBA00023012"/>
    </source>
</evidence>
<dbReference type="Gene3D" id="3.30.450.40">
    <property type="match status" value="1"/>
</dbReference>
<dbReference type="InterPro" id="IPR050482">
    <property type="entry name" value="Sensor_HK_TwoCompSys"/>
</dbReference>
<evidence type="ECO:0000313" key="19">
    <source>
        <dbReference type="Proteomes" id="UP000078558"/>
    </source>
</evidence>
<dbReference type="Gene3D" id="1.20.5.1930">
    <property type="match status" value="1"/>
</dbReference>
<evidence type="ECO:0000256" key="5">
    <source>
        <dbReference type="ARBA" id="ARBA00022553"/>
    </source>
</evidence>
<keyword evidence="7 15" id="KW-0812">Transmembrane</keyword>
<keyword evidence="4 14" id="KW-0997">Cell inner membrane</keyword>
<evidence type="ECO:0000256" key="13">
    <source>
        <dbReference type="ARBA" id="ARBA00023136"/>
    </source>
</evidence>
<feature type="domain" description="HAMP" evidence="16">
    <location>
        <begin position="194"/>
        <end position="246"/>
    </location>
</feature>
<keyword evidence="8 14" id="KW-0547">Nucleotide-binding</keyword>
<organism evidence="17 19">
    <name type="scientific">Orrella dioscoreae</name>
    <dbReference type="NCBI Taxonomy" id="1851544"/>
    <lineage>
        <taxon>Bacteria</taxon>
        <taxon>Pseudomonadati</taxon>
        <taxon>Pseudomonadota</taxon>
        <taxon>Betaproteobacteria</taxon>
        <taxon>Burkholderiales</taxon>
        <taxon>Alcaligenaceae</taxon>
        <taxon>Orrella</taxon>
    </lineage>
</organism>
<dbReference type="GO" id="GO:0005524">
    <property type="term" value="F:ATP binding"/>
    <property type="evidence" value="ECO:0007669"/>
    <property type="project" value="UniProtKB-UniRule"/>
</dbReference>
<dbReference type="SMART" id="SM00387">
    <property type="entry name" value="HATPase_c"/>
    <property type="match status" value="1"/>
</dbReference>
<dbReference type="PANTHER" id="PTHR24421:SF10">
    <property type="entry name" value="NITRATE_NITRITE SENSOR PROTEIN NARQ"/>
    <property type="match status" value="1"/>
</dbReference>
<keyword evidence="3 14" id="KW-1003">Cell membrane</keyword>
<dbReference type="CDD" id="cd16917">
    <property type="entry name" value="HATPase_UhpB-NarQ-NarX-like"/>
    <property type="match status" value="1"/>
</dbReference>
<keyword evidence="9 14" id="KW-0418">Kinase</keyword>
<evidence type="ECO:0000259" key="16">
    <source>
        <dbReference type="PROSITE" id="PS50885"/>
    </source>
</evidence>
<dbReference type="InterPro" id="IPR042295">
    <property type="entry name" value="NarX-like_N_sf"/>
</dbReference>
<dbReference type="InterPro" id="IPR003660">
    <property type="entry name" value="HAMP_dom"/>
</dbReference>
<dbReference type="KEGG" id="odi:ODI_R3855"/>
<dbReference type="GO" id="GO:0046983">
    <property type="term" value="F:protein dimerization activity"/>
    <property type="evidence" value="ECO:0007669"/>
    <property type="project" value="UniProtKB-UniRule"/>
</dbReference>
<dbReference type="STRING" id="1851544.ODI_01410"/>
<dbReference type="InterPro" id="IPR016380">
    <property type="entry name" value="Sig_transdc_His_kin_NarX/NarQ"/>
</dbReference>
<keyword evidence="5" id="KW-0597">Phosphoprotein</keyword>
<dbReference type="OrthoDB" id="9811306at2"/>